<evidence type="ECO:0000256" key="3">
    <source>
        <dbReference type="ARBA" id="ARBA00022741"/>
    </source>
</evidence>
<feature type="binding site" evidence="5">
    <location>
        <begin position="152"/>
        <end position="159"/>
    </location>
    <ligand>
        <name>ADP</name>
        <dbReference type="ChEBI" id="CHEBI:456216"/>
    </ligand>
</feature>
<accession>A0A2S5KN62</accession>
<dbReference type="EC" id="2.7.11.33" evidence="5"/>
<dbReference type="AlphaFoldDB" id="A0A2S5KN62"/>
<name>A0A2S5KN62_9PROT</name>
<dbReference type="Proteomes" id="UP000238196">
    <property type="component" value="Unassembled WGS sequence"/>
</dbReference>
<keyword evidence="2 5" id="KW-0808">Transferase</keyword>
<comment type="similarity">
    <text evidence="5">Belongs to the pyruvate, phosphate/water dikinase regulatory protein family. PSRP subfamily.</text>
</comment>
<dbReference type="GO" id="GO:0043531">
    <property type="term" value="F:ADP binding"/>
    <property type="evidence" value="ECO:0007669"/>
    <property type="project" value="UniProtKB-UniRule"/>
</dbReference>
<evidence type="ECO:0000313" key="7">
    <source>
        <dbReference type="Proteomes" id="UP000238196"/>
    </source>
</evidence>
<keyword evidence="3 5" id="KW-0547">Nucleotide-binding</keyword>
<dbReference type="PANTHER" id="PTHR31756:SF3">
    <property type="entry name" value="PYRUVATE, PHOSPHATE DIKINASE REGULATORY PROTEIN 1, CHLOROPLASTIC"/>
    <property type="match status" value="1"/>
</dbReference>
<proteinExistence type="inferred from homology"/>
<comment type="function">
    <text evidence="5">Bifunctional serine/threonine kinase and phosphorylase involved in the regulation of the phosphoenolpyruvate synthase (PEPS) by catalyzing its phosphorylation/dephosphorylation.</text>
</comment>
<evidence type="ECO:0000256" key="4">
    <source>
        <dbReference type="ARBA" id="ARBA00022777"/>
    </source>
</evidence>
<comment type="caution">
    <text evidence="6">The sequence shown here is derived from an EMBL/GenBank/DDBJ whole genome shotgun (WGS) entry which is preliminary data.</text>
</comment>
<dbReference type="GO" id="GO:0016776">
    <property type="term" value="F:phosphotransferase activity, phosphate group as acceptor"/>
    <property type="evidence" value="ECO:0007669"/>
    <property type="project" value="UniProtKB-UniRule"/>
</dbReference>
<dbReference type="EC" id="2.7.4.28" evidence="5"/>
<comment type="catalytic activity">
    <reaction evidence="5">
        <text>[pyruvate, water dikinase] + ADP = [pyruvate, water dikinase]-phosphate + AMP + H(+)</text>
        <dbReference type="Rhea" id="RHEA:46020"/>
        <dbReference type="Rhea" id="RHEA-COMP:11425"/>
        <dbReference type="Rhea" id="RHEA-COMP:11426"/>
        <dbReference type="ChEBI" id="CHEBI:15378"/>
        <dbReference type="ChEBI" id="CHEBI:43176"/>
        <dbReference type="ChEBI" id="CHEBI:68546"/>
        <dbReference type="ChEBI" id="CHEBI:456215"/>
        <dbReference type="ChEBI" id="CHEBI:456216"/>
        <dbReference type="EC" id="2.7.11.33"/>
    </reaction>
</comment>
<dbReference type="NCBIfam" id="NF003742">
    <property type="entry name" value="PRK05339.1"/>
    <property type="match status" value="1"/>
</dbReference>
<dbReference type="InterPro" id="IPR005177">
    <property type="entry name" value="Kinase-pyrophosphorylase"/>
</dbReference>
<dbReference type="PANTHER" id="PTHR31756">
    <property type="entry name" value="PYRUVATE, PHOSPHATE DIKINASE REGULATORY PROTEIN 1, CHLOROPLASTIC"/>
    <property type="match status" value="1"/>
</dbReference>
<dbReference type="HAMAP" id="MF_01062">
    <property type="entry name" value="PSRP"/>
    <property type="match status" value="1"/>
</dbReference>
<dbReference type="EMBL" id="PRLP01000057">
    <property type="protein sequence ID" value="PPC76103.1"/>
    <property type="molecule type" value="Genomic_DNA"/>
</dbReference>
<dbReference type="GO" id="GO:0004674">
    <property type="term" value="F:protein serine/threonine kinase activity"/>
    <property type="evidence" value="ECO:0007669"/>
    <property type="project" value="UniProtKB-UniRule"/>
</dbReference>
<sequence length="275" mass="31298">MRRTAFFISDGTGITAETLGNSLLAQFDNIEFDQITLPYIDTAEKAFNAVKQINKTAHYDDGRPIIFDTIVNTEIRAIISEADAFMVDIFGTFLSPLEEELKSRSSYTVGKSHSIHEERKYKQRIDAVNFALDNDDGIRTRHYDQADVILVGVSRCGKTPTCLYLALQFGIRAANYPLTEEDMDDGMHLKMPNALKKHRHKLFGLTIEPPQLAAIRHERRPDSKYAAFEQCEFEVREASALFARERIPFIDTTSLSIEEISTRILAQTGLERRMK</sequence>
<evidence type="ECO:0000313" key="6">
    <source>
        <dbReference type="EMBL" id="PPC76103.1"/>
    </source>
</evidence>
<gene>
    <name evidence="6" type="ORF">C4K68_17080</name>
</gene>
<reference evidence="6 7" key="1">
    <citation type="submission" date="2018-02" db="EMBL/GenBank/DDBJ databases">
        <title>novel marine gammaproteobacteria from coastal saline agro ecosystem.</title>
        <authorList>
            <person name="Krishnan R."/>
            <person name="Ramesh Kumar N."/>
        </authorList>
    </citation>
    <scope>NUCLEOTIDE SEQUENCE [LARGE SCALE GENOMIC DNA]</scope>
    <source>
        <strain evidence="6 7">228</strain>
    </source>
</reference>
<evidence type="ECO:0000256" key="1">
    <source>
        <dbReference type="ARBA" id="ARBA00022527"/>
    </source>
</evidence>
<keyword evidence="4 5" id="KW-0418">Kinase</keyword>
<protein>
    <recommendedName>
        <fullName evidence="5">Putative phosphoenolpyruvate synthase regulatory protein</fullName>
        <shortName evidence="5">PEP synthase regulatory protein</shortName>
        <shortName evidence="5">PSRP</shortName>
        <ecNumber evidence="5">2.7.11.33</ecNumber>
        <ecNumber evidence="5">2.7.4.28</ecNumber>
    </recommendedName>
    <alternativeName>
        <fullName evidence="5">Pyruvate, water dikinase regulatory protein</fullName>
    </alternativeName>
</protein>
<dbReference type="GO" id="GO:0005524">
    <property type="term" value="F:ATP binding"/>
    <property type="evidence" value="ECO:0007669"/>
    <property type="project" value="InterPro"/>
</dbReference>
<comment type="catalytic activity">
    <reaction evidence="5">
        <text>[pyruvate, water dikinase]-phosphate + phosphate + H(+) = [pyruvate, water dikinase] + diphosphate</text>
        <dbReference type="Rhea" id="RHEA:48580"/>
        <dbReference type="Rhea" id="RHEA-COMP:11425"/>
        <dbReference type="Rhea" id="RHEA-COMP:11426"/>
        <dbReference type="ChEBI" id="CHEBI:15378"/>
        <dbReference type="ChEBI" id="CHEBI:33019"/>
        <dbReference type="ChEBI" id="CHEBI:43176"/>
        <dbReference type="ChEBI" id="CHEBI:43474"/>
        <dbReference type="ChEBI" id="CHEBI:68546"/>
        <dbReference type="EC" id="2.7.4.28"/>
    </reaction>
</comment>
<dbReference type="OrthoDB" id="9782201at2"/>
<keyword evidence="1 5" id="KW-0723">Serine/threonine-protein kinase</keyword>
<evidence type="ECO:0000256" key="5">
    <source>
        <dbReference type="HAMAP-Rule" id="MF_01062"/>
    </source>
</evidence>
<organism evidence="6 7">
    <name type="scientific">Proteobacteria bacterium 228</name>
    <dbReference type="NCBI Taxonomy" id="2083153"/>
    <lineage>
        <taxon>Bacteria</taxon>
        <taxon>Pseudomonadati</taxon>
        <taxon>Pseudomonadota</taxon>
    </lineage>
</organism>
<dbReference type="Pfam" id="PF03618">
    <property type="entry name" value="Kinase-PPPase"/>
    <property type="match status" value="1"/>
</dbReference>
<dbReference type="InterPro" id="IPR026530">
    <property type="entry name" value="PSRP"/>
</dbReference>
<evidence type="ECO:0000256" key="2">
    <source>
        <dbReference type="ARBA" id="ARBA00022679"/>
    </source>
</evidence>